<evidence type="ECO:0000256" key="2">
    <source>
        <dbReference type="ARBA" id="ARBA00007353"/>
    </source>
</evidence>
<comment type="catalytic activity">
    <reaction evidence="8">
        <text>adenosine + phosphate = alpha-D-ribose 1-phosphate + adenine</text>
        <dbReference type="Rhea" id="RHEA:27642"/>
        <dbReference type="ChEBI" id="CHEBI:16335"/>
        <dbReference type="ChEBI" id="CHEBI:16708"/>
        <dbReference type="ChEBI" id="CHEBI:43474"/>
        <dbReference type="ChEBI" id="CHEBI:57720"/>
        <dbReference type="EC" id="2.4.2.1"/>
    </reaction>
    <physiologicalReaction direction="left-to-right" evidence="8">
        <dbReference type="Rhea" id="RHEA:27643"/>
    </physiologicalReaction>
</comment>
<evidence type="ECO:0000313" key="12">
    <source>
        <dbReference type="Proteomes" id="UP000626370"/>
    </source>
</evidence>
<dbReference type="Gene3D" id="3.60.140.10">
    <property type="entry name" value="CNF1/YfiH-like putative cysteine hydrolases"/>
    <property type="match status" value="1"/>
</dbReference>
<keyword evidence="5" id="KW-0378">Hydrolase</keyword>
<dbReference type="PANTHER" id="PTHR30616">
    <property type="entry name" value="UNCHARACTERIZED PROTEIN YFIH"/>
    <property type="match status" value="1"/>
</dbReference>
<evidence type="ECO:0000256" key="7">
    <source>
        <dbReference type="ARBA" id="ARBA00047989"/>
    </source>
</evidence>
<comment type="catalytic activity">
    <reaction evidence="1">
        <text>inosine + phosphate = alpha-D-ribose 1-phosphate + hypoxanthine</text>
        <dbReference type="Rhea" id="RHEA:27646"/>
        <dbReference type="ChEBI" id="CHEBI:17368"/>
        <dbReference type="ChEBI" id="CHEBI:17596"/>
        <dbReference type="ChEBI" id="CHEBI:43474"/>
        <dbReference type="ChEBI" id="CHEBI:57720"/>
        <dbReference type="EC" id="2.4.2.1"/>
    </reaction>
    <physiologicalReaction direction="left-to-right" evidence="1">
        <dbReference type="Rhea" id="RHEA:27647"/>
    </physiologicalReaction>
</comment>
<evidence type="ECO:0000256" key="1">
    <source>
        <dbReference type="ARBA" id="ARBA00000553"/>
    </source>
</evidence>
<dbReference type="CDD" id="cd16833">
    <property type="entry name" value="YfiH"/>
    <property type="match status" value="1"/>
</dbReference>
<comment type="similarity">
    <text evidence="2 10">Belongs to the purine nucleoside phosphorylase YfiH/LACC1 family.</text>
</comment>
<comment type="catalytic activity">
    <reaction evidence="9">
        <text>S-methyl-5'-thioadenosine + phosphate = 5-(methylsulfanyl)-alpha-D-ribose 1-phosphate + adenine</text>
        <dbReference type="Rhea" id="RHEA:11852"/>
        <dbReference type="ChEBI" id="CHEBI:16708"/>
        <dbReference type="ChEBI" id="CHEBI:17509"/>
        <dbReference type="ChEBI" id="CHEBI:43474"/>
        <dbReference type="ChEBI" id="CHEBI:58533"/>
        <dbReference type="EC" id="2.4.2.28"/>
    </reaction>
    <physiologicalReaction direction="left-to-right" evidence="9">
        <dbReference type="Rhea" id="RHEA:11853"/>
    </physiologicalReaction>
</comment>
<evidence type="ECO:0000256" key="9">
    <source>
        <dbReference type="ARBA" id="ARBA00049893"/>
    </source>
</evidence>
<dbReference type="InterPro" id="IPR003730">
    <property type="entry name" value="Cu_polyphenol_OxRdtase"/>
</dbReference>
<keyword evidence="12" id="KW-1185">Reference proteome</keyword>
<keyword evidence="4" id="KW-0479">Metal-binding</keyword>
<accession>A0ABQ3IIP4</accession>
<dbReference type="PANTHER" id="PTHR30616:SF2">
    <property type="entry name" value="PURINE NUCLEOSIDE PHOSPHORYLASE LACC1"/>
    <property type="match status" value="1"/>
</dbReference>
<sequence length="254" mass="28289">MVKITTEQPVENIELFVNNVQALQSTQSGTCQTASISSNFGRFNLGLHVGDDESTVLANRHYLQRFLPKGCEVQWLEQVHGNDVLNIENVIFPYPSADAIITRTPNIALAIMTADCLPILLSNKNGDEVAALHCGWRSIVSNIIGATLNKMICKPEEVIAWLGPCISQQYFEVGEDVRQAFIKLHPQLTLFFAKNKVAKYQANLSGIAKYLLELSGVTIVIDSQQCTYANQDKYYSYRRNNITGRMASVICIKS</sequence>
<evidence type="ECO:0000256" key="6">
    <source>
        <dbReference type="ARBA" id="ARBA00022833"/>
    </source>
</evidence>
<reference evidence="12" key="1">
    <citation type="journal article" date="2019" name="Int. J. Syst. Evol. Microbiol.">
        <title>The Global Catalogue of Microorganisms (GCM) 10K type strain sequencing project: providing services to taxonomists for standard genome sequencing and annotation.</title>
        <authorList>
            <consortium name="The Broad Institute Genomics Platform"/>
            <consortium name="The Broad Institute Genome Sequencing Center for Infectious Disease"/>
            <person name="Wu L."/>
            <person name="Ma J."/>
        </authorList>
    </citation>
    <scope>NUCLEOTIDE SEQUENCE [LARGE SCALE GENOMIC DNA]</scope>
    <source>
        <strain evidence="12">CGMCC 1.15922</strain>
    </source>
</reference>
<evidence type="ECO:0000256" key="8">
    <source>
        <dbReference type="ARBA" id="ARBA00048968"/>
    </source>
</evidence>
<comment type="catalytic activity">
    <reaction evidence="7">
        <text>adenosine + H2O + H(+) = inosine + NH4(+)</text>
        <dbReference type="Rhea" id="RHEA:24408"/>
        <dbReference type="ChEBI" id="CHEBI:15377"/>
        <dbReference type="ChEBI" id="CHEBI:15378"/>
        <dbReference type="ChEBI" id="CHEBI:16335"/>
        <dbReference type="ChEBI" id="CHEBI:17596"/>
        <dbReference type="ChEBI" id="CHEBI:28938"/>
        <dbReference type="EC" id="3.5.4.4"/>
    </reaction>
    <physiologicalReaction direction="left-to-right" evidence="7">
        <dbReference type="Rhea" id="RHEA:24409"/>
    </physiologicalReaction>
</comment>
<protein>
    <recommendedName>
        <fullName evidence="10">Purine nucleoside phosphorylase</fullName>
    </recommendedName>
</protein>
<evidence type="ECO:0000313" key="11">
    <source>
        <dbReference type="EMBL" id="GHE79735.1"/>
    </source>
</evidence>
<evidence type="ECO:0000256" key="4">
    <source>
        <dbReference type="ARBA" id="ARBA00022723"/>
    </source>
</evidence>
<evidence type="ECO:0000256" key="3">
    <source>
        <dbReference type="ARBA" id="ARBA00022679"/>
    </source>
</evidence>
<dbReference type="Proteomes" id="UP000626370">
    <property type="component" value="Unassembled WGS sequence"/>
</dbReference>
<evidence type="ECO:0000256" key="10">
    <source>
        <dbReference type="RuleBase" id="RU361274"/>
    </source>
</evidence>
<dbReference type="NCBIfam" id="TIGR00726">
    <property type="entry name" value="peptidoglycan editing factor PgeF"/>
    <property type="match status" value="1"/>
</dbReference>
<evidence type="ECO:0000256" key="5">
    <source>
        <dbReference type="ARBA" id="ARBA00022801"/>
    </source>
</evidence>
<dbReference type="Pfam" id="PF02578">
    <property type="entry name" value="Cu-oxidase_4"/>
    <property type="match status" value="1"/>
</dbReference>
<dbReference type="InterPro" id="IPR038371">
    <property type="entry name" value="Cu_polyphenol_OxRdtase_sf"/>
</dbReference>
<keyword evidence="3" id="KW-0808">Transferase</keyword>
<dbReference type="RefSeq" id="WP_189376464.1">
    <property type="nucleotide sequence ID" value="NZ_BNAH01000002.1"/>
</dbReference>
<comment type="caution">
    <text evidence="11">The sequence shown here is derived from an EMBL/GenBank/DDBJ whole genome shotgun (WGS) entry which is preliminary data.</text>
</comment>
<gene>
    <name evidence="11" type="ORF">GCM10011501_04340</name>
</gene>
<keyword evidence="6" id="KW-0862">Zinc</keyword>
<dbReference type="EMBL" id="BNAH01000002">
    <property type="protein sequence ID" value="GHE79735.1"/>
    <property type="molecule type" value="Genomic_DNA"/>
</dbReference>
<dbReference type="InterPro" id="IPR011324">
    <property type="entry name" value="Cytotoxic_necrot_fac-like_cat"/>
</dbReference>
<organism evidence="11 12">
    <name type="scientific">Thalassotalea profundi</name>
    <dbReference type="NCBI Taxonomy" id="2036687"/>
    <lineage>
        <taxon>Bacteria</taxon>
        <taxon>Pseudomonadati</taxon>
        <taxon>Pseudomonadota</taxon>
        <taxon>Gammaproteobacteria</taxon>
        <taxon>Alteromonadales</taxon>
        <taxon>Colwelliaceae</taxon>
        <taxon>Thalassotalea</taxon>
    </lineage>
</organism>
<dbReference type="SUPFAM" id="SSF64438">
    <property type="entry name" value="CNF1/YfiH-like putative cysteine hydrolases"/>
    <property type="match status" value="1"/>
</dbReference>
<proteinExistence type="inferred from homology"/>
<name>A0ABQ3IIP4_9GAMM</name>